<proteinExistence type="predicted"/>
<evidence type="ECO:0000256" key="3">
    <source>
        <dbReference type="ARBA" id="ARBA00022723"/>
    </source>
</evidence>
<dbReference type="InterPro" id="IPR036909">
    <property type="entry name" value="Cyt_c-like_dom_sf"/>
</dbReference>
<protein>
    <submittedName>
        <fullName evidence="8">Cytochrome c peroxidase</fullName>
    </submittedName>
</protein>
<evidence type="ECO:0000256" key="4">
    <source>
        <dbReference type="ARBA" id="ARBA00023002"/>
    </source>
</evidence>
<dbReference type="InterPro" id="IPR009056">
    <property type="entry name" value="Cyt_c-like_dom"/>
</dbReference>
<keyword evidence="4" id="KW-0560">Oxidoreductase</keyword>
<dbReference type="InterPro" id="IPR051395">
    <property type="entry name" value="Cytochrome_c_Peroxidase/MauG"/>
</dbReference>
<keyword evidence="8" id="KW-0575">Peroxidase</keyword>
<evidence type="ECO:0000313" key="8">
    <source>
        <dbReference type="EMBL" id="SMP66647.1"/>
    </source>
</evidence>
<comment type="subcellular location">
    <subcellularLocation>
        <location evidence="1">Cell envelope</location>
    </subcellularLocation>
</comment>
<dbReference type="Pfam" id="PF03150">
    <property type="entry name" value="CCP_MauG"/>
    <property type="match status" value="2"/>
</dbReference>
<keyword evidence="2 6" id="KW-0349">Heme</keyword>
<evidence type="ECO:0000256" key="1">
    <source>
        <dbReference type="ARBA" id="ARBA00004196"/>
    </source>
</evidence>
<dbReference type="EMBL" id="FXUL01000012">
    <property type="protein sequence ID" value="SMP66647.1"/>
    <property type="molecule type" value="Genomic_DNA"/>
</dbReference>
<evidence type="ECO:0000256" key="5">
    <source>
        <dbReference type="ARBA" id="ARBA00023004"/>
    </source>
</evidence>
<accession>A0ABY1QE57</accession>
<evidence type="ECO:0000259" key="7">
    <source>
        <dbReference type="PROSITE" id="PS51007"/>
    </source>
</evidence>
<organism evidence="8 9">
    <name type="scientific">Noviherbaspirillum suwonense</name>
    <dbReference type="NCBI Taxonomy" id="1224511"/>
    <lineage>
        <taxon>Bacteria</taxon>
        <taxon>Pseudomonadati</taxon>
        <taxon>Pseudomonadota</taxon>
        <taxon>Betaproteobacteria</taxon>
        <taxon>Burkholderiales</taxon>
        <taxon>Oxalobacteraceae</taxon>
        <taxon>Noviherbaspirillum</taxon>
    </lineage>
</organism>
<evidence type="ECO:0000256" key="6">
    <source>
        <dbReference type="PROSITE-ProRule" id="PRU00433"/>
    </source>
</evidence>
<comment type="caution">
    <text evidence="8">The sequence shown here is derived from an EMBL/GenBank/DDBJ whole genome shotgun (WGS) entry which is preliminary data.</text>
</comment>
<sequence>MTLSTPLLTLSARRLRNHPLPSDRPSSRGIRALAGILVTFCLGGAVSAEPAVSALSLKSVPIPGPSHALLSQFVADKTAAIQLGKALFWDARVGSDNKTACATCHFAAGADTRVRNQVSPGLLRLSPGPDRTFQLGGAPNHKLSADDFPFTRYASLNDAGARLSDLNDVASSAGVFTTAQDGLVTVSSSGGPDNCSYVADDVIGHGGDGFNIGGVNTRRVEPRNSPSVINAVFNFRNFWDGRGNNVFNGGDPFGARNPQPLVWKRVNGVMVRVPVLLPSSSLASQASGPPLSGTEMSCRNRAFVMLGQKLLDQDILAGQAISPNDSVLGKHAKSNRPSYRHLVKQAFRPEWWNAPSTARFTNADARAAASMDLDKPAQFRQAFGVDVGQAELNFSLFFSLAIQLYESTLVSDDTPFDRYVAGDSKALDESQKAGLAIFMGKGRCINCHGGAELSNASFRNVTSQRLERMAMANGASKVYDTGFYNIGVRPYGEDVGVGGTDPWGQPLSESMMALSSLSKLLGNDFSSARNPAPAGPDDVSVMGAFKTPGLRNVELTGPYFHNGGKSTLMQVVDFYNRGSDFAAENRSYLAPDIQPLGLTEPEKMSLVSFLVSLTDERVRWRKAPFDHPSLCLPQGAIGDTLWVKPDAANPANAADDLSGACMGEVGASGSGAPLGTFLSLPPGRH</sequence>
<name>A0ABY1QE57_9BURK</name>
<dbReference type="Gene3D" id="1.10.760.10">
    <property type="entry name" value="Cytochrome c-like domain"/>
    <property type="match status" value="2"/>
</dbReference>
<gene>
    <name evidence="8" type="ORF">SAMN06295970_11226</name>
</gene>
<feature type="domain" description="Cytochrome c" evidence="7">
    <location>
        <begin position="429"/>
        <end position="614"/>
    </location>
</feature>
<keyword evidence="3 6" id="KW-0479">Metal-binding</keyword>
<dbReference type="PANTHER" id="PTHR30600">
    <property type="entry name" value="CYTOCHROME C PEROXIDASE-RELATED"/>
    <property type="match status" value="1"/>
</dbReference>
<reference evidence="8 9" key="1">
    <citation type="submission" date="2017-05" db="EMBL/GenBank/DDBJ databases">
        <authorList>
            <person name="Varghese N."/>
            <person name="Submissions S."/>
        </authorList>
    </citation>
    <scope>NUCLEOTIDE SEQUENCE [LARGE SCALE GENOMIC DNA]</scope>
    <source>
        <strain evidence="8 9">DSM 26001</strain>
    </source>
</reference>
<dbReference type="SUPFAM" id="SSF46626">
    <property type="entry name" value="Cytochrome c"/>
    <property type="match status" value="2"/>
</dbReference>
<keyword evidence="5 6" id="KW-0408">Iron</keyword>
<evidence type="ECO:0000256" key="2">
    <source>
        <dbReference type="ARBA" id="ARBA00022617"/>
    </source>
</evidence>
<keyword evidence="9" id="KW-1185">Reference proteome</keyword>
<evidence type="ECO:0000313" key="9">
    <source>
        <dbReference type="Proteomes" id="UP001158049"/>
    </source>
</evidence>
<dbReference type="InterPro" id="IPR004852">
    <property type="entry name" value="Di-haem_cyt_c_peroxidsae"/>
</dbReference>
<dbReference type="GO" id="GO:0004601">
    <property type="term" value="F:peroxidase activity"/>
    <property type="evidence" value="ECO:0007669"/>
    <property type="project" value="UniProtKB-KW"/>
</dbReference>
<dbReference type="Proteomes" id="UP001158049">
    <property type="component" value="Unassembled WGS sequence"/>
</dbReference>
<dbReference type="PROSITE" id="PS51007">
    <property type="entry name" value="CYTC"/>
    <property type="match status" value="1"/>
</dbReference>